<dbReference type="InParanoid" id="A0A3N4L907"/>
<evidence type="ECO:0000313" key="1">
    <source>
        <dbReference type="EMBL" id="RPB18218.1"/>
    </source>
</evidence>
<reference evidence="1 2" key="1">
    <citation type="journal article" date="2018" name="Nat. Ecol. Evol.">
        <title>Pezizomycetes genomes reveal the molecular basis of ectomycorrhizal truffle lifestyle.</title>
        <authorList>
            <person name="Murat C."/>
            <person name="Payen T."/>
            <person name="Noel B."/>
            <person name="Kuo A."/>
            <person name="Morin E."/>
            <person name="Chen J."/>
            <person name="Kohler A."/>
            <person name="Krizsan K."/>
            <person name="Balestrini R."/>
            <person name="Da Silva C."/>
            <person name="Montanini B."/>
            <person name="Hainaut M."/>
            <person name="Levati E."/>
            <person name="Barry K.W."/>
            <person name="Belfiori B."/>
            <person name="Cichocki N."/>
            <person name="Clum A."/>
            <person name="Dockter R.B."/>
            <person name="Fauchery L."/>
            <person name="Guy J."/>
            <person name="Iotti M."/>
            <person name="Le Tacon F."/>
            <person name="Lindquist E.A."/>
            <person name="Lipzen A."/>
            <person name="Malagnac F."/>
            <person name="Mello A."/>
            <person name="Molinier V."/>
            <person name="Miyauchi S."/>
            <person name="Poulain J."/>
            <person name="Riccioni C."/>
            <person name="Rubini A."/>
            <person name="Sitrit Y."/>
            <person name="Splivallo R."/>
            <person name="Traeger S."/>
            <person name="Wang M."/>
            <person name="Zifcakova L."/>
            <person name="Wipf D."/>
            <person name="Zambonelli A."/>
            <person name="Paolocci F."/>
            <person name="Nowrousian M."/>
            <person name="Ottonello S."/>
            <person name="Baldrian P."/>
            <person name="Spatafora J.W."/>
            <person name="Henrissat B."/>
            <person name="Nagy L.G."/>
            <person name="Aury J.M."/>
            <person name="Wincker P."/>
            <person name="Grigoriev I.V."/>
            <person name="Bonfante P."/>
            <person name="Martin F.M."/>
        </authorList>
    </citation>
    <scope>NUCLEOTIDE SEQUENCE [LARGE SCALE GENOMIC DNA]</scope>
    <source>
        <strain evidence="1 2">ATCC MYA-4762</strain>
    </source>
</reference>
<protein>
    <submittedName>
        <fullName evidence="1">Uncharacterized protein</fullName>
    </submittedName>
</protein>
<gene>
    <name evidence="1" type="ORF">L211DRAFT_843884</name>
</gene>
<accession>A0A3N4L907</accession>
<proteinExistence type="predicted"/>
<keyword evidence="2" id="KW-1185">Reference proteome</keyword>
<sequence>MSYDVELKYIVDQQHFAIEWDKNFHENMEIMEALVRHVEIMEQTAAVIVSKRRMLN</sequence>
<dbReference type="AlphaFoldDB" id="A0A3N4L907"/>
<dbReference type="Proteomes" id="UP000267821">
    <property type="component" value="Unassembled WGS sequence"/>
</dbReference>
<dbReference type="EMBL" id="ML121660">
    <property type="protein sequence ID" value="RPB18218.1"/>
    <property type="molecule type" value="Genomic_DNA"/>
</dbReference>
<name>A0A3N4L907_9PEZI</name>
<organism evidence="1 2">
    <name type="scientific">Terfezia boudieri ATCC MYA-4762</name>
    <dbReference type="NCBI Taxonomy" id="1051890"/>
    <lineage>
        <taxon>Eukaryota</taxon>
        <taxon>Fungi</taxon>
        <taxon>Dikarya</taxon>
        <taxon>Ascomycota</taxon>
        <taxon>Pezizomycotina</taxon>
        <taxon>Pezizomycetes</taxon>
        <taxon>Pezizales</taxon>
        <taxon>Pezizaceae</taxon>
        <taxon>Terfezia</taxon>
    </lineage>
</organism>
<evidence type="ECO:0000313" key="2">
    <source>
        <dbReference type="Proteomes" id="UP000267821"/>
    </source>
</evidence>